<dbReference type="SUPFAM" id="SSF53271">
    <property type="entry name" value="PRTase-like"/>
    <property type="match status" value="1"/>
</dbReference>
<dbReference type="PANTHER" id="PTHR47505:SF1">
    <property type="entry name" value="DNA UTILIZATION PROTEIN YHGH"/>
    <property type="match status" value="1"/>
</dbReference>
<dbReference type="RefSeq" id="WP_051514785.1">
    <property type="nucleotide sequence ID" value="NZ_AZQP01000001.1"/>
</dbReference>
<evidence type="ECO:0000313" key="4">
    <source>
        <dbReference type="Proteomes" id="UP000019681"/>
    </source>
</evidence>
<sequence>MGQGILKKIRLILDCFLEIIFPEPITCTMCGRVLKEANKYYLCTGCLSQIKCYSNSENKIPVEESIFKQDLHMAFDETYSACVYEGISRDLVHKLKYKDKQNIAKTMAAMIKDVLGNDLKYDMIVPVPIHPSRLKKRGYNQGELIASELENIVNIPMIKALKRTKNTPSQVLFNERDRWYNVKCAFSCTLNLKGKRILLIDDVITTGATAHYCAETLKASGAVYVTAVSFARTK</sequence>
<dbReference type="PANTHER" id="PTHR47505">
    <property type="entry name" value="DNA UTILIZATION PROTEIN YHGH"/>
    <property type="match status" value="1"/>
</dbReference>
<dbReference type="InterPro" id="IPR029057">
    <property type="entry name" value="PRTase-like"/>
</dbReference>
<accession>A0A017RZR1</accession>
<dbReference type="STRING" id="1403537.Q428_00765"/>
<dbReference type="CDD" id="cd06223">
    <property type="entry name" value="PRTases_typeI"/>
    <property type="match status" value="1"/>
</dbReference>
<dbReference type="InterPro" id="IPR051910">
    <property type="entry name" value="ComF/GntX_DNA_util-trans"/>
</dbReference>
<evidence type="ECO:0000256" key="1">
    <source>
        <dbReference type="ARBA" id="ARBA00008007"/>
    </source>
</evidence>
<reference evidence="3 4" key="1">
    <citation type="journal article" date="2014" name="Genome Announc.">
        <title>Draft Genome Sequence of Fervidicella metallireducens Strain AeBT, an Iron-Reducing Thermoanaerobe from the Great Artesian Basin.</title>
        <authorList>
            <person name="Patel B.K."/>
        </authorList>
    </citation>
    <scope>NUCLEOTIDE SEQUENCE [LARGE SCALE GENOMIC DNA]</scope>
    <source>
        <strain evidence="3 4">AeB</strain>
    </source>
</reference>
<dbReference type="InterPro" id="IPR000836">
    <property type="entry name" value="PRTase_dom"/>
</dbReference>
<evidence type="ECO:0000313" key="3">
    <source>
        <dbReference type="EMBL" id="EYE89889.1"/>
    </source>
</evidence>
<feature type="domain" description="Phosphoribosyltransferase" evidence="2">
    <location>
        <begin position="97"/>
        <end position="227"/>
    </location>
</feature>
<dbReference type="AlphaFoldDB" id="A0A017RZR1"/>
<dbReference type="Pfam" id="PF00156">
    <property type="entry name" value="Pribosyltran"/>
    <property type="match status" value="1"/>
</dbReference>
<gene>
    <name evidence="3" type="ORF">Q428_00765</name>
</gene>
<evidence type="ECO:0000259" key="2">
    <source>
        <dbReference type="Pfam" id="PF00156"/>
    </source>
</evidence>
<dbReference type="Gene3D" id="3.40.50.2020">
    <property type="match status" value="1"/>
</dbReference>
<organism evidence="3 4">
    <name type="scientific">Fervidicella metallireducens AeB</name>
    <dbReference type="NCBI Taxonomy" id="1403537"/>
    <lineage>
        <taxon>Bacteria</taxon>
        <taxon>Bacillati</taxon>
        <taxon>Bacillota</taxon>
        <taxon>Clostridia</taxon>
        <taxon>Eubacteriales</taxon>
        <taxon>Clostridiaceae</taxon>
        <taxon>Fervidicella</taxon>
    </lineage>
</organism>
<dbReference type="OrthoDB" id="9779910at2"/>
<name>A0A017RZR1_9CLOT</name>
<comment type="caution">
    <text evidence="3">The sequence shown here is derived from an EMBL/GenBank/DDBJ whole genome shotgun (WGS) entry which is preliminary data.</text>
</comment>
<protein>
    <recommendedName>
        <fullName evidence="2">Phosphoribosyltransferase domain-containing protein</fullName>
    </recommendedName>
</protein>
<dbReference type="EMBL" id="AZQP01000001">
    <property type="protein sequence ID" value="EYE89889.1"/>
    <property type="molecule type" value="Genomic_DNA"/>
</dbReference>
<comment type="similarity">
    <text evidence="1">Belongs to the ComF/GntX family.</text>
</comment>
<keyword evidence="4" id="KW-1185">Reference proteome</keyword>
<proteinExistence type="inferred from homology"/>
<dbReference type="Proteomes" id="UP000019681">
    <property type="component" value="Unassembled WGS sequence"/>
</dbReference>